<protein>
    <submittedName>
        <fullName evidence="1">Uncharacterized protein</fullName>
    </submittedName>
</protein>
<dbReference type="Proteomes" id="UP000663722">
    <property type="component" value="Chromosome"/>
</dbReference>
<accession>A0A975GJX3</accession>
<keyword evidence="2" id="KW-1185">Reference proteome</keyword>
<dbReference type="EMBL" id="CP061800">
    <property type="protein sequence ID" value="QTA84012.1"/>
    <property type="molecule type" value="Genomic_DNA"/>
</dbReference>
<sequence length="143" mass="16286">MLYPHFLQSLIFKIDQSPVPLILSFLSFPRFAWECSSDASRPGGPGRMHDQSADRQIKEVRQMKNFSRSLVPTLCVGMQIRRFASWRSRTYARLTCGQANKRSPPDEKFLSFPRSHALRGNADQTLRVLAVPDVCTANMRTGK</sequence>
<proteinExistence type="predicted"/>
<dbReference type="KEGG" id="dmm:dnm_000020"/>
<dbReference type="RefSeq" id="WP_207680670.1">
    <property type="nucleotide sequence ID" value="NZ_CP061800.1"/>
</dbReference>
<dbReference type="AlphaFoldDB" id="A0A975GJX3"/>
<evidence type="ECO:0000313" key="2">
    <source>
        <dbReference type="Proteomes" id="UP000663722"/>
    </source>
</evidence>
<name>A0A975GJX3_9BACT</name>
<gene>
    <name evidence="1" type="ORF">dnm_000020</name>
</gene>
<organism evidence="1 2">
    <name type="scientific">Desulfonema magnum</name>
    <dbReference type="NCBI Taxonomy" id="45655"/>
    <lineage>
        <taxon>Bacteria</taxon>
        <taxon>Pseudomonadati</taxon>
        <taxon>Thermodesulfobacteriota</taxon>
        <taxon>Desulfobacteria</taxon>
        <taxon>Desulfobacterales</taxon>
        <taxon>Desulfococcaceae</taxon>
        <taxon>Desulfonema</taxon>
    </lineage>
</organism>
<reference evidence="1" key="1">
    <citation type="journal article" date="2021" name="Microb. Physiol.">
        <title>Proteogenomic Insights into the Physiology of Marine, Sulfate-Reducing, Filamentous Desulfonema limicola and Desulfonema magnum.</title>
        <authorList>
            <person name="Schnaars V."/>
            <person name="Wohlbrand L."/>
            <person name="Scheve S."/>
            <person name="Hinrichs C."/>
            <person name="Reinhardt R."/>
            <person name="Rabus R."/>
        </authorList>
    </citation>
    <scope>NUCLEOTIDE SEQUENCE</scope>
    <source>
        <strain evidence="1">4be13</strain>
    </source>
</reference>
<evidence type="ECO:0000313" key="1">
    <source>
        <dbReference type="EMBL" id="QTA84012.1"/>
    </source>
</evidence>